<feature type="region of interest" description="Disordered" evidence="1">
    <location>
        <begin position="56"/>
        <end position="78"/>
    </location>
</feature>
<protein>
    <submittedName>
        <fullName evidence="2">Uncharacterized protein</fullName>
    </submittedName>
</protein>
<reference evidence="2 3" key="1">
    <citation type="journal article" date="2018" name="Nat. Ecol. Evol.">
        <title>Pezizomycetes genomes reveal the molecular basis of ectomycorrhizal truffle lifestyle.</title>
        <authorList>
            <person name="Murat C."/>
            <person name="Payen T."/>
            <person name="Noel B."/>
            <person name="Kuo A."/>
            <person name="Morin E."/>
            <person name="Chen J."/>
            <person name="Kohler A."/>
            <person name="Krizsan K."/>
            <person name="Balestrini R."/>
            <person name="Da Silva C."/>
            <person name="Montanini B."/>
            <person name="Hainaut M."/>
            <person name="Levati E."/>
            <person name="Barry K.W."/>
            <person name="Belfiori B."/>
            <person name="Cichocki N."/>
            <person name="Clum A."/>
            <person name="Dockter R.B."/>
            <person name="Fauchery L."/>
            <person name="Guy J."/>
            <person name="Iotti M."/>
            <person name="Le Tacon F."/>
            <person name="Lindquist E.A."/>
            <person name="Lipzen A."/>
            <person name="Malagnac F."/>
            <person name="Mello A."/>
            <person name="Molinier V."/>
            <person name="Miyauchi S."/>
            <person name="Poulain J."/>
            <person name="Riccioni C."/>
            <person name="Rubini A."/>
            <person name="Sitrit Y."/>
            <person name="Splivallo R."/>
            <person name="Traeger S."/>
            <person name="Wang M."/>
            <person name="Zifcakova L."/>
            <person name="Wipf D."/>
            <person name="Zambonelli A."/>
            <person name="Paolocci F."/>
            <person name="Nowrousian M."/>
            <person name="Ottonello S."/>
            <person name="Baldrian P."/>
            <person name="Spatafora J.W."/>
            <person name="Henrissat B."/>
            <person name="Nagy L.G."/>
            <person name="Aury J.M."/>
            <person name="Wincker P."/>
            <person name="Grigoriev I.V."/>
            <person name="Bonfante P."/>
            <person name="Martin F.M."/>
        </authorList>
    </citation>
    <scope>NUCLEOTIDE SEQUENCE [LARGE SCALE GENOMIC DNA]</scope>
    <source>
        <strain evidence="2 3">ATCC MYA-4762</strain>
    </source>
</reference>
<evidence type="ECO:0000313" key="2">
    <source>
        <dbReference type="EMBL" id="RPB18592.1"/>
    </source>
</evidence>
<accession>A0A3N4LAU5</accession>
<dbReference type="EMBL" id="ML121620">
    <property type="protein sequence ID" value="RPB18592.1"/>
    <property type="molecule type" value="Genomic_DNA"/>
</dbReference>
<dbReference type="OrthoDB" id="2283785at2759"/>
<organism evidence="2 3">
    <name type="scientific">Terfezia boudieri ATCC MYA-4762</name>
    <dbReference type="NCBI Taxonomy" id="1051890"/>
    <lineage>
        <taxon>Eukaryota</taxon>
        <taxon>Fungi</taxon>
        <taxon>Dikarya</taxon>
        <taxon>Ascomycota</taxon>
        <taxon>Pezizomycotina</taxon>
        <taxon>Pezizomycetes</taxon>
        <taxon>Pezizales</taxon>
        <taxon>Pezizaceae</taxon>
        <taxon>Terfezia</taxon>
    </lineage>
</organism>
<dbReference type="Proteomes" id="UP000267821">
    <property type="component" value="Unassembled WGS sequence"/>
</dbReference>
<evidence type="ECO:0000256" key="1">
    <source>
        <dbReference type="SAM" id="MobiDB-lite"/>
    </source>
</evidence>
<feature type="compositionally biased region" description="Basic and acidic residues" evidence="1">
    <location>
        <begin position="56"/>
        <end position="67"/>
    </location>
</feature>
<evidence type="ECO:0000313" key="3">
    <source>
        <dbReference type="Proteomes" id="UP000267821"/>
    </source>
</evidence>
<sequence length="108" mass="11579">MGIHPGVTLKIPLQVSNPVSVQNQGQNDEEVAAGVDEFLTPRSIAPPEGVPLRSEYEAREGEGEEHQLPPFMRVHRPNMPPPPGYSSFLGTYVPVRIPSPVGVSPGCG</sequence>
<dbReference type="STRING" id="1051890.A0A3N4LAU5"/>
<dbReference type="AlphaFoldDB" id="A0A3N4LAU5"/>
<proteinExistence type="predicted"/>
<gene>
    <name evidence="2" type="ORF">L211DRAFT_871704</name>
</gene>
<dbReference type="InParanoid" id="A0A3N4LAU5"/>
<name>A0A3N4LAU5_9PEZI</name>
<keyword evidence="3" id="KW-1185">Reference proteome</keyword>